<keyword evidence="5" id="KW-0808">Transferase</keyword>
<dbReference type="Gene3D" id="6.10.340.10">
    <property type="match status" value="1"/>
</dbReference>
<dbReference type="Pfam" id="PF13426">
    <property type="entry name" value="PAS_9"/>
    <property type="match status" value="1"/>
</dbReference>
<keyword evidence="15" id="KW-0175">Coiled coil</keyword>
<dbReference type="SMART" id="SM00387">
    <property type="entry name" value="HATPase_c"/>
    <property type="match status" value="1"/>
</dbReference>
<feature type="domain" description="Histidine kinase" evidence="16">
    <location>
        <begin position="532"/>
        <end position="752"/>
    </location>
</feature>
<gene>
    <name evidence="21" type="ORF">AT959_19475</name>
</gene>
<comment type="caution">
    <text evidence="21">The sequence shown here is derived from an EMBL/GenBank/DDBJ whole genome shotgun (WGS) entry which is preliminary data.</text>
</comment>
<dbReference type="PROSITE" id="PS50112">
    <property type="entry name" value="PAS"/>
    <property type="match status" value="1"/>
</dbReference>
<dbReference type="Gene3D" id="3.30.450.20">
    <property type="entry name" value="PAS domain"/>
    <property type="match status" value="2"/>
</dbReference>
<dbReference type="Pfam" id="PF00512">
    <property type="entry name" value="HisKA"/>
    <property type="match status" value="1"/>
</dbReference>
<dbReference type="SUPFAM" id="SSF52172">
    <property type="entry name" value="CheY-like"/>
    <property type="match status" value="1"/>
</dbReference>
<dbReference type="Pfam" id="PF02518">
    <property type="entry name" value="HATPase_c"/>
    <property type="match status" value="1"/>
</dbReference>
<dbReference type="Gene3D" id="3.30.565.10">
    <property type="entry name" value="Histidine kinase-like ATPase, C-terminal domain"/>
    <property type="match status" value="1"/>
</dbReference>
<dbReference type="EC" id="2.7.13.3" evidence="3"/>
<dbReference type="InterPro" id="IPR011006">
    <property type="entry name" value="CheY-like_superfamily"/>
</dbReference>
<dbReference type="InterPro" id="IPR000014">
    <property type="entry name" value="PAS"/>
</dbReference>
<dbReference type="SMART" id="SM00448">
    <property type="entry name" value="REC"/>
    <property type="match status" value="1"/>
</dbReference>
<dbReference type="InterPro" id="IPR004358">
    <property type="entry name" value="Sig_transdc_His_kin-like_C"/>
</dbReference>
<dbReference type="PANTHER" id="PTHR45339">
    <property type="entry name" value="HYBRID SIGNAL TRANSDUCTION HISTIDINE KINASE J"/>
    <property type="match status" value="1"/>
</dbReference>
<comment type="function">
    <text evidence="10">Member of the two-component regulatory system BvgS/BvgA. Phosphorylates BvgA via a four-step phosphorelay in response to environmental signals.</text>
</comment>
<dbReference type="SUPFAM" id="SSF47384">
    <property type="entry name" value="Homodimeric domain of signal transducing histidine kinase"/>
    <property type="match status" value="1"/>
</dbReference>
<dbReference type="CDD" id="cd12915">
    <property type="entry name" value="PDC2_DGC_like"/>
    <property type="match status" value="1"/>
</dbReference>
<evidence type="ECO:0000313" key="21">
    <source>
        <dbReference type="EMBL" id="KXB29003.1"/>
    </source>
</evidence>
<evidence type="ECO:0000256" key="5">
    <source>
        <dbReference type="ARBA" id="ARBA00022679"/>
    </source>
</evidence>
<keyword evidence="6" id="KW-0547">Nucleotide-binding</keyword>
<evidence type="ECO:0000256" key="2">
    <source>
        <dbReference type="ARBA" id="ARBA00004370"/>
    </source>
</evidence>
<feature type="coiled-coil region" evidence="15">
    <location>
        <begin position="348"/>
        <end position="375"/>
    </location>
</feature>
<dbReference type="PROSITE" id="PS50113">
    <property type="entry name" value="PAC"/>
    <property type="match status" value="1"/>
</dbReference>
<evidence type="ECO:0000256" key="6">
    <source>
        <dbReference type="ARBA" id="ARBA00022741"/>
    </source>
</evidence>
<dbReference type="CDD" id="cd16922">
    <property type="entry name" value="HATPase_EvgS-ArcB-TorS-like"/>
    <property type="match status" value="1"/>
</dbReference>
<dbReference type="InterPro" id="IPR035965">
    <property type="entry name" value="PAS-like_dom_sf"/>
</dbReference>
<dbReference type="SMART" id="SM00091">
    <property type="entry name" value="PAS"/>
    <property type="match status" value="1"/>
</dbReference>
<dbReference type="PROSITE" id="PS50885">
    <property type="entry name" value="HAMP"/>
    <property type="match status" value="1"/>
</dbReference>
<dbReference type="InterPro" id="IPR003661">
    <property type="entry name" value="HisK_dim/P_dom"/>
</dbReference>
<evidence type="ECO:0000259" key="20">
    <source>
        <dbReference type="PROSITE" id="PS50885"/>
    </source>
</evidence>
<evidence type="ECO:0000313" key="22">
    <source>
        <dbReference type="Proteomes" id="UP000070186"/>
    </source>
</evidence>
<dbReference type="SMART" id="SM00388">
    <property type="entry name" value="HisKA"/>
    <property type="match status" value="1"/>
</dbReference>
<dbReference type="InterPro" id="IPR001610">
    <property type="entry name" value="PAC"/>
</dbReference>
<dbReference type="Pfam" id="PF00072">
    <property type="entry name" value="Response_reg"/>
    <property type="match status" value="1"/>
</dbReference>
<dbReference type="PANTHER" id="PTHR45339:SF1">
    <property type="entry name" value="HYBRID SIGNAL TRANSDUCTION HISTIDINE KINASE J"/>
    <property type="match status" value="1"/>
</dbReference>
<evidence type="ECO:0000259" key="16">
    <source>
        <dbReference type="PROSITE" id="PS50109"/>
    </source>
</evidence>
<dbReference type="InterPro" id="IPR000700">
    <property type="entry name" value="PAS-assoc_C"/>
</dbReference>
<feature type="coiled-coil region" evidence="15">
    <location>
        <begin position="480"/>
        <end position="507"/>
    </location>
</feature>
<keyword evidence="9" id="KW-0902">Two-component regulatory system</keyword>
<feature type="domain" description="Response regulatory" evidence="17">
    <location>
        <begin position="776"/>
        <end position="892"/>
    </location>
</feature>
<evidence type="ECO:0000259" key="19">
    <source>
        <dbReference type="PROSITE" id="PS50113"/>
    </source>
</evidence>
<evidence type="ECO:0000256" key="8">
    <source>
        <dbReference type="ARBA" id="ARBA00022840"/>
    </source>
</evidence>
<dbReference type="CDD" id="cd12914">
    <property type="entry name" value="PDC1_DGC_like"/>
    <property type="match status" value="1"/>
</dbReference>
<dbReference type="InterPro" id="IPR001789">
    <property type="entry name" value="Sig_transdc_resp-reg_receiver"/>
</dbReference>
<protein>
    <recommendedName>
        <fullName evidence="12">Sensory/regulatory protein RpfC</fullName>
        <ecNumber evidence="3">2.7.13.3</ecNumber>
    </recommendedName>
    <alternativeName>
        <fullName evidence="13">Virulence sensor protein BvgS</fullName>
    </alternativeName>
</protein>
<dbReference type="EMBL" id="LODL01000040">
    <property type="protein sequence ID" value="KXB29003.1"/>
    <property type="molecule type" value="Genomic_DNA"/>
</dbReference>
<dbReference type="NCBIfam" id="TIGR00229">
    <property type="entry name" value="sensory_box"/>
    <property type="match status" value="1"/>
</dbReference>
<dbReference type="SUPFAM" id="SSF55874">
    <property type="entry name" value="ATPase domain of HSP90 chaperone/DNA topoisomerase II/histidine kinase"/>
    <property type="match status" value="1"/>
</dbReference>
<evidence type="ECO:0000256" key="11">
    <source>
        <dbReference type="ARBA" id="ARBA00064003"/>
    </source>
</evidence>
<evidence type="ECO:0000256" key="7">
    <source>
        <dbReference type="ARBA" id="ARBA00022777"/>
    </source>
</evidence>
<dbReference type="CDD" id="cd06225">
    <property type="entry name" value="HAMP"/>
    <property type="match status" value="1"/>
</dbReference>
<evidence type="ECO:0000259" key="17">
    <source>
        <dbReference type="PROSITE" id="PS50110"/>
    </source>
</evidence>
<comment type="subunit">
    <text evidence="11">At low DSF concentrations, interacts with RpfF.</text>
</comment>
<sequence length="978" mass="107816">MVLLPLVGLTINDYRSERRQANASLEREGQLLLNKVRIEEEAALRQVRQTLQTMANADNMRTLSPDDCSALARRMLQASEGLSNIGAALPNGDLFCSAKPFEKGHSVADRTWFQEGIQGTGISRGQYLLGRVSKQHNVTFSYPMLDADGKPRALLFLGVTLAWFDRFTTGQALPEGWSSQLFHVDGTLISRYPDPELYRDKQLNAESLARLLEARRQGKNSVVMTGFDSIERLFMLAPLGIANEQLVASVAAPLSQTLQRIEQAFWQRLAVLAGLTLLSVLFGRYYLYRLIETWVKQTENAARLVARGDLSTRLPNAKMPKEFAVLNQRFNEMTSALQQREAQSLTDQQAIEALNHELTEKLATLQAAEQRLRLLSTAVEQSPTAIIITDVDARIVFVNEAFTRASGYSAAEAIGANPRILHSGQTPPETYAELWPTLLAGQTWRGEFMNQRKDGSRYLERATISPVRDAQGETTHYVSVKEDITEARRIEAELANQRNRLEQKVSQRTYELAVAKERAEAGNRSKSEFLANMSHEIRTPMNAIIGLNYLLLQSPLQPAQRDKLSKVSAAANHLLHIINDILDLSKIEAGKLLLENNTFSPRDLLGTVAELIRDQAVGKGLRVIIDSDALPRLVCGDANRLRQILLNFASNALKFTNQGSITLSGKVVVGDAQSWICRFAVSDTGIGIAPEDTGRLFNAFEQLDGSTTRRFGGTGLGLAIARHLAQLMDGEVGVDSTPGQGSTFWITTRLGRVSSPLLADEAPVVANWQPTQMQGRILLAEDDPINCEIAGELLSSAGLQVETAENGMAAVDLFEKAYFDLILMDVQMPVMNGLDATRRIRALPGGGEIPIVALTANAFSEDKEQCFAAGMSDFLAKPVDPDTLYQMLGKYLTETRQATAGLIKEADSIDRGQLSQDLERLASLLASGDVEASHLFARLAASLRAGWPEDYEILRQEISSFNYDAAFELLQALQEKIA</sequence>
<dbReference type="CDD" id="cd17546">
    <property type="entry name" value="REC_hyHK_CKI1_RcsC-like"/>
    <property type="match status" value="1"/>
</dbReference>
<keyword evidence="8" id="KW-0067">ATP-binding</keyword>
<dbReference type="FunFam" id="3.30.565.10:FF:000010">
    <property type="entry name" value="Sensor histidine kinase RcsC"/>
    <property type="match status" value="1"/>
</dbReference>
<dbReference type="SMART" id="SM00304">
    <property type="entry name" value="HAMP"/>
    <property type="match status" value="1"/>
</dbReference>
<comment type="catalytic activity">
    <reaction evidence="1">
        <text>ATP + protein L-histidine = ADP + protein N-phospho-L-histidine.</text>
        <dbReference type="EC" id="2.7.13.3"/>
    </reaction>
</comment>
<dbReference type="Proteomes" id="UP000070186">
    <property type="component" value="Unassembled WGS sequence"/>
</dbReference>
<reference evidence="21 22" key="1">
    <citation type="submission" date="2015-12" db="EMBL/GenBank/DDBJ databases">
        <title>Nitrous oxide reduction kinetics distinguish bacteria harboring typical versus atypical NosZ.</title>
        <authorList>
            <person name="Yoon S."/>
            <person name="Nissen S."/>
            <person name="Park D."/>
            <person name="Sanford R.A."/>
            <person name="Loeffler F.E."/>
        </authorList>
    </citation>
    <scope>NUCLEOTIDE SEQUENCE [LARGE SCALE GENOMIC DNA]</scope>
    <source>
        <strain evidence="21 22">ATCC BAA-841</strain>
    </source>
</reference>
<proteinExistence type="predicted"/>
<feature type="domain" description="HAMP" evidence="20">
    <location>
        <begin position="289"/>
        <end position="342"/>
    </location>
</feature>
<dbReference type="Gene3D" id="1.10.287.130">
    <property type="match status" value="1"/>
</dbReference>
<dbReference type="PROSITE" id="PS50109">
    <property type="entry name" value="HIS_KIN"/>
    <property type="match status" value="1"/>
</dbReference>
<accession>A0A133XDJ0</accession>
<evidence type="ECO:0000256" key="14">
    <source>
        <dbReference type="PROSITE-ProRule" id="PRU00169"/>
    </source>
</evidence>
<dbReference type="InterPro" id="IPR036890">
    <property type="entry name" value="HATPase_C_sf"/>
</dbReference>
<dbReference type="CDD" id="cd00082">
    <property type="entry name" value="HisKA"/>
    <property type="match status" value="1"/>
</dbReference>
<dbReference type="InterPro" id="IPR003660">
    <property type="entry name" value="HAMP_dom"/>
</dbReference>
<dbReference type="GO" id="GO:0016020">
    <property type="term" value="C:membrane"/>
    <property type="evidence" value="ECO:0007669"/>
    <property type="project" value="UniProtKB-SubCell"/>
</dbReference>
<evidence type="ECO:0000256" key="13">
    <source>
        <dbReference type="ARBA" id="ARBA00070152"/>
    </source>
</evidence>
<dbReference type="InterPro" id="IPR003594">
    <property type="entry name" value="HATPase_dom"/>
</dbReference>
<evidence type="ECO:0000256" key="1">
    <source>
        <dbReference type="ARBA" id="ARBA00000085"/>
    </source>
</evidence>
<dbReference type="GO" id="GO:0000155">
    <property type="term" value="F:phosphorelay sensor kinase activity"/>
    <property type="evidence" value="ECO:0007669"/>
    <property type="project" value="InterPro"/>
</dbReference>
<feature type="domain" description="PAS" evidence="18">
    <location>
        <begin position="371"/>
        <end position="415"/>
    </location>
</feature>
<evidence type="ECO:0000259" key="18">
    <source>
        <dbReference type="PROSITE" id="PS50112"/>
    </source>
</evidence>
<dbReference type="PRINTS" id="PR00344">
    <property type="entry name" value="BCTRLSENSOR"/>
</dbReference>
<dbReference type="InterPro" id="IPR036097">
    <property type="entry name" value="HisK_dim/P_sf"/>
</dbReference>
<evidence type="ECO:0000256" key="12">
    <source>
        <dbReference type="ARBA" id="ARBA00068150"/>
    </source>
</evidence>
<organism evidence="21 22">
    <name type="scientific">Dechloromonas denitrificans</name>
    <dbReference type="NCBI Taxonomy" id="281362"/>
    <lineage>
        <taxon>Bacteria</taxon>
        <taxon>Pseudomonadati</taxon>
        <taxon>Pseudomonadota</taxon>
        <taxon>Betaproteobacteria</taxon>
        <taxon>Rhodocyclales</taxon>
        <taxon>Azonexaceae</taxon>
        <taxon>Dechloromonas</taxon>
    </lineage>
</organism>
<keyword evidence="22" id="KW-1185">Reference proteome</keyword>
<feature type="domain" description="PAC" evidence="19">
    <location>
        <begin position="442"/>
        <end position="496"/>
    </location>
</feature>
<evidence type="ECO:0000256" key="10">
    <source>
        <dbReference type="ARBA" id="ARBA00058004"/>
    </source>
</evidence>
<dbReference type="FunFam" id="1.10.287.130:FF:000002">
    <property type="entry name" value="Two-component osmosensing histidine kinase"/>
    <property type="match status" value="1"/>
</dbReference>
<evidence type="ECO:0000256" key="4">
    <source>
        <dbReference type="ARBA" id="ARBA00022553"/>
    </source>
</evidence>
<dbReference type="STRING" id="281362.AT959_19475"/>
<dbReference type="AlphaFoldDB" id="A0A133XDJ0"/>
<dbReference type="PROSITE" id="PS50110">
    <property type="entry name" value="RESPONSE_REGULATORY"/>
    <property type="match status" value="1"/>
</dbReference>
<evidence type="ECO:0000256" key="15">
    <source>
        <dbReference type="SAM" id="Coils"/>
    </source>
</evidence>
<evidence type="ECO:0000256" key="9">
    <source>
        <dbReference type="ARBA" id="ARBA00023012"/>
    </source>
</evidence>
<comment type="subcellular location">
    <subcellularLocation>
        <location evidence="2">Membrane</location>
    </subcellularLocation>
</comment>
<dbReference type="SUPFAM" id="SSF55785">
    <property type="entry name" value="PYP-like sensor domain (PAS domain)"/>
    <property type="match status" value="1"/>
</dbReference>
<dbReference type="GO" id="GO:0005524">
    <property type="term" value="F:ATP binding"/>
    <property type="evidence" value="ECO:0007669"/>
    <property type="project" value="UniProtKB-KW"/>
</dbReference>
<keyword evidence="7" id="KW-0418">Kinase</keyword>
<dbReference type="InterPro" id="IPR005467">
    <property type="entry name" value="His_kinase_dom"/>
</dbReference>
<dbReference type="Gene3D" id="3.40.50.2300">
    <property type="match status" value="1"/>
</dbReference>
<name>A0A133XDJ0_9RHOO</name>
<dbReference type="SMART" id="SM00086">
    <property type="entry name" value="PAC"/>
    <property type="match status" value="1"/>
</dbReference>
<dbReference type="CDD" id="cd00130">
    <property type="entry name" value="PAS"/>
    <property type="match status" value="1"/>
</dbReference>
<keyword evidence="4 14" id="KW-0597">Phosphoprotein</keyword>
<feature type="modified residue" description="4-aspartylphosphate" evidence="14">
    <location>
        <position position="825"/>
    </location>
</feature>
<evidence type="ECO:0000256" key="3">
    <source>
        <dbReference type="ARBA" id="ARBA00012438"/>
    </source>
</evidence>